<sequence length="153" mass="17942">MSMVNIYYKSSIRTALLLSVIFMTWGCTQSPKEQLKNMNGYWEIKKVEFPDGQEKEYKVNTTVDYIEITADSSGFRKKLQPGLDGSFYGSDDRENFTITVEDGNISLHYHTSLSQWEEKVIKATKERLILRNTDNLNYFYKRFEPMDLEALQH</sequence>
<organism evidence="2 3">
    <name type="scientific">Sinomicrobium pectinilyticum</name>
    <dbReference type="NCBI Taxonomy" id="1084421"/>
    <lineage>
        <taxon>Bacteria</taxon>
        <taxon>Pseudomonadati</taxon>
        <taxon>Bacteroidota</taxon>
        <taxon>Flavobacteriia</taxon>
        <taxon>Flavobacteriales</taxon>
        <taxon>Flavobacteriaceae</taxon>
        <taxon>Sinomicrobium</taxon>
    </lineage>
</organism>
<dbReference type="InterPro" id="IPR024311">
    <property type="entry name" value="Lipocalin-like"/>
</dbReference>
<name>A0A3N0DIH9_SINP1</name>
<dbReference type="RefSeq" id="WP_123218154.1">
    <property type="nucleotide sequence ID" value="NZ_RJTM01000177.1"/>
</dbReference>
<evidence type="ECO:0000259" key="1">
    <source>
        <dbReference type="Pfam" id="PF13648"/>
    </source>
</evidence>
<feature type="domain" description="Lipocalin-like" evidence="1">
    <location>
        <begin position="38"/>
        <end position="129"/>
    </location>
</feature>
<comment type="caution">
    <text evidence="2">The sequence shown here is derived from an EMBL/GenBank/DDBJ whole genome shotgun (WGS) entry which is preliminary data.</text>
</comment>
<reference evidence="2 3" key="1">
    <citation type="submission" date="2018-10" db="EMBL/GenBank/DDBJ databases">
        <title>Sinomicrobium pectinilyticum sp. nov., a pectinase-producing bacterium isolated from alkaline and saline soil, and emended description of the genus Sinomicrobium.</title>
        <authorList>
            <person name="Cheng B."/>
            <person name="Li C."/>
            <person name="Lai Q."/>
            <person name="Du M."/>
            <person name="Shao Z."/>
            <person name="Xu P."/>
            <person name="Yang C."/>
        </authorList>
    </citation>
    <scope>NUCLEOTIDE SEQUENCE [LARGE SCALE GENOMIC DNA]</scope>
    <source>
        <strain evidence="2 3">5DNS001</strain>
    </source>
</reference>
<dbReference type="EMBL" id="RJTM01000177">
    <property type="protein sequence ID" value="RNL75196.1"/>
    <property type="molecule type" value="Genomic_DNA"/>
</dbReference>
<dbReference type="AlphaFoldDB" id="A0A3N0DIH9"/>
<dbReference type="Proteomes" id="UP000267469">
    <property type="component" value="Unassembled WGS sequence"/>
</dbReference>
<accession>A0A3N0DIH9</accession>
<gene>
    <name evidence="2" type="ORF">ED312_21900</name>
</gene>
<evidence type="ECO:0000313" key="2">
    <source>
        <dbReference type="EMBL" id="RNL75196.1"/>
    </source>
</evidence>
<evidence type="ECO:0000313" key="3">
    <source>
        <dbReference type="Proteomes" id="UP000267469"/>
    </source>
</evidence>
<protein>
    <recommendedName>
        <fullName evidence="1">Lipocalin-like domain-containing protein</fullName>
    </recommendedName>
</protein>
<dbReference type="Pfam" id="PF13648">
    <property type="entry name" value="Lipocalin_4"/>
    <property type="match status" value="1"/>
</dbReference>
<keyword evidence="3" id="KW-1185">Reference proteome</keyword>
<proteinExistence type="predicted"/>
<dbReference type="OrthoDB" id="1143855at2"/>